<name>A0AB74U2N8_9GAMM</name>
<dbReference type="SUPFAM" id="SSF46785">
    <property type="entry name" value="Winged helix' DNA-binding domain"/>
    <property type="match status" value="1"/>
</dbReference>
<keyword evidence="3" id="KW-0804">Transcription</keyword>
<dbReference type="GO" id="GO:0045892">
    <property type="term" value="P:negative regulation of DNA-templated transcription"/>
    <property type="evidence" value="ECO:0007669"/>
    <property type="project" value="TreeGrafter"/>
</dbReference>
<dbReference type="Pfam" id="PF07702">
    <property type="entry name" value="UTRA"/>
    <property type="match status" value="1"/>
</dbReference>
<dbReference type="InterPro" id="IPR028978">
    <property type="entry name" value="Chorismate_lyase_/UTRA_dom_sf"/>
</dbReference>
<dbReference type="InterPro" id="IPR036388">
    <property type="entry name" value="WH-like_DNA-bd_sf"/>
</dbReference>
<dbReference type="PRINTS" id="PR00035">
    <property type="entry name" value="HTHGNTR"/>
</dbReference>
<dbReference type="GO" id="GO:0003677">
    <property type="term" value="F:DNA binding"/>
    <property type="evidence" value="ECO:0007669"/>
    <property type="project" value="UniProtKB-KW"/>
</dbReference>
<proteinExistence type="predicted"/>
<dbReference type="EMBL" id="CP159578">
    <property type="protein sequence ID" value="XCJ78264.1"/>
    <property type="molecule type" value="Genomic_DNA"/>
</dbReference>
<dbReference type="Pfam" id="PF00392">
    <property type="entry name" value="GntR"/>
    <property type="match status" value="1"/>
</dbReference>
<dbReference type="PANTHER" id="PTHR44846">
    <property type="entry name" value="MANNOSYL-D-GLYCERATE TRANSPORT/METABOLISM SYSTEM REPRESSOR MNGR-RELATED"/>
    <property type="match status" value="1"/>
</dbReference>
<evidence type="ECO:0000313" key="5">
    <source>
        <dbReference type="EMBL" id="XCJ78264.1"/>
    </source>
</evidence>
<keyword evidence="2" id="KW-0238">DNA-binding</keyword>
<organism evidence="5">
    <name type="scientific">Salinicola endophyticus</name>
    <dbReference type="NCBI Taxonomy" id="1949083"/>
    <lineage>
        <taxon>Bacteria</taxon>
        <taxon>Pseudomonadati</taxon>
        <taxon>Pseudomonadota</taxon>
        <taxon>Gammaproteobacteria</taxon>
        <taxon>Oceanospirillales</taxon>
        <taxon>Halomonadaceae</taxon>
        <taxon>Salinicola</taxon>
    </lineage>
</organism>
<dbReference type="GO" id="GO:0003700">
    <property type="term" value="F:DNA-binding transcription factor activity"/>
    <property type="evidence" value="ECO:0007669"/>
    <property type="project" value="InterPro"/>
</dbReference>
<evidence type="ECO:0000256" key="1">
    <source>
        <dbReference type="ARBA" id="ARBA00023015"/>
    </source>
</evidence>
<dbReference type="SMART" id="SM00866">
    <property type="entry name" value="UTRA"/>
    <property type="match status" value="1"/>
</dbReference>
<dbReference type="SMART" id="SM00345">
    <property type="entry name" value="HTH_GNTR"/>
    <property type="match status" value="1"/>
</dbReference>
<dbReference type="Gene3D" id="1.10.10.10">
    <property type="entry name" value="Winged helix-like DNA-binding domain superfamily/Winged helix DNA-binding domain"/>
    <property type="match status" value="1"/>
</dbReference>
<dbReference type="InterPro" id="IPR011663">
    <property type="entry name" value="UTRA"/>
</dbReference>
<protein>
    <submittedName>
        <fullName evidence="5">GntR family transcriptional regulator</fullName>
    </submittedName>
</protein>
<evidence type="ECO:0000259" key="4">
    <source>
        <dbReference type="PROSITE" id="PS50949"/>
    </source>
</evidence>
<evidence type="ECO:0000256" key="2">
    <source>
        <dbReference type="ARBA" id="ARBA00023125"/>
    </source>
</evidence>
<dbReference type="Gene3D" id="3.40.1410.10">
    <property type="entry name" value="Chorismate lyase-like"/>
    <property type="match status" value="1"/>
</dbReference>
<keyword evidence="1" id="KW-0805">Transcription regulation</keyword>
<accession>A0AB74U2N8</accession>
<dbReference type="InterPro" id="IPR050679">
    <property type="entry name" value="Bact_HTH_transcr_reg"/>
</dbReference>
<dbReference type="PROSITE" id="PS50949">
    <property type="entry name" value="HTH_GNTR"/>
    <property type="match status" value="1"/>
</dbReference>
<reference evidence="5" key="1">
    <citation type="submission" date="2024-06" db="EMBL/GenBank/DDBJ databases">
        <title>Complete genome of Salinicola endophyticus HNIBRBA4755.</title>
        <authorList>
            <person name="Shin S.Y."/>
            <person name="Kang H."/>
            <person name="Song J."/>
        </authorList>
    </citation>
    <scope>NUCLEOTIDE SEQUENCE</scope>
    <source>
        <strain evidence="5">HNIBRBA4755</strain>
    </source>
</reference>
<gene>
    <name evidence="5" type="ORF">ABV408_12555</name>
</gene>
<dbReference type="PANTHER" id="PTHR44846:SF1">
    <property type="entry name" value="MANNOSYL-D-GLYCERATE TRANSPORT_METABOLISM SYSTEM REPRESSOR MNGR-RELATED"/>
    <property type="match status" value="1"/>
</dbReference>
<dbReference type="CDD" id="cd07377">
    <property type="entry name" value="WHTH_GntR"/>
    <property type="match status" value="1"/>
</dbReference>
<sequence length="244" mass="26917">MPSSLSRLQLDASRATPLYRQLAQQLIEAIESGDWEAGEALPSERVLAETLDISRITARKALDRLVALGLIQRSRGSGTFIAPRLNQSLTRLTSFTELLVQRGHRPSSRWLERRLGVPTAEEGLRLGLTADSRVARLKRLRLADDVVVAVEESCLPVSVVADPQAVEHSLYRYLESQGTPVVRALQHVSACNADAELAALAEVAESQALLVMTRLGYLADGRAAELTVTYCRTDYYDFMVELTQ</sequence>
<evidence type="ECO:0000256" key="3">
    <source>
        <dbReference type="ARBA" id="ARBA00023163"/>
    </source>
</evidence>
<feature type="domain" description="HTH gntR-type" evidence="4">
    <location>
        <begin position="16"/>
        <end position="84"/>
    </location>
</feature>
<dbReference type="AlphaFoldDB" id="A0AB74U2N8"/>
<dbReference type="InterPro" id="IPR036390">
    <property type="entry name" value="WH_DNA-bd_sf"/>
</dbReference>
<dbReference type="RefSeq" id="WP_353979277.1">
    <property type="nucleotide sequence ID" value="NZ_CP159578.1"/>
</dbReference>
<dbReference type="InterPro" id="IPR000524">
    <property type="entry name" value="Tscrpt_reg_HTH_GntR"/>
</dbReference>
<dbReference type="SUPFAM" id="SSF64288">
    <property type="entry name" value="Chorismate lyase-like"/>
    <property type="match status" value="1"/>
</dbReference>
<dbReference type="FunFam" id="1.10.10.10:FF:000079">
    <property type="entry name" value="GntR family transcriptional regulator"/>
    <property type="match status" value="1"/>
</dbReference>